<evidence type="ECO:0000313" key="7">
    <source>
        <dbReference type="Proteomes" id="UP000249056"/>
    </source>
</evidence>
<evidence type="ECO:0000313" key="6">
    <source>
        <dbReference type="EMBL" id="RAL60808.1"/>
    </source>
</evidence>
<dbReference type="Pfam" id="PF04142">
    <property type="entry name" value="Nuc_sug_transp"/>
    <property type="match status" value="1"/>
</dbReference>
<dbReference type="PANTHER" id="PTHR13146">
    <property type="match status" value="1"/>
</dbReference>
<feature type="transmembrane region" description="Helical" evidence="5">
    <location>
        <begin position="107"/>
        <end position="124"/>
    </location>
</feature>
<dbReference type="AlphaFoldDB" id="A0A395IMM4"/>
<evidence type="ECO:0008006" key="8">
    <source>
        <dbReference type="Google" id="ProtNLM"/>
    </source>
</evidence>
<keyword evidence="4 5" id="KW-0472">Membrane</keyword>
<proteinExistence type="predicted"/>
<dbReference type="Proteomes" id="UP000249056">
    <property type="component" value="Unassembled WGS sequence"/>
</dbReference>
<evidence type="ECO:0000256" key="2">
    <source>
        <dbReference type="ARBA" id="ARBA00022692"/>
    </source>
</evidence>
<feature type="transmembrane region" description="Helical" evidence="5">
    <location>
        <begin position="251"/>
        <end position="271"/>
    </location>
</feature>
<gene>
    <name evidence="6" type="ORF">DID88_009912</name>
</gene>
<name>A0A395IMM4_9HELO</name>
<dbReference type="SUPFAM" id="SSF103481">
    <property type="entry name" value="Multidrug resistance efflux transporter EmrE"/>
    <property type="match status" value="1"/>
</dbReference>
<sequence length="322" mass="35446">MFIGEMGCWLFVGGLSLYRRYLANNTKPEDNGYEAVDTHDVEATDNDGASSLSSATTKALAAKAEEDRIPLVGWRVLLLALPAICDICGTTLMNVGLLFVVPSIYQMTRGALVLFVGLFSVVFLKRKLHLFQWFALVTVVLGVAVVGLAGTLYQDDKAAPSSIALAHDALKLTMRQARTPEALRAIIGRNTSWKIMLLEPLKVVGWEGLFGFGVTIFGMIILHLAVGRTAAGRFGYFDLVEGWRQITHYKAIGISSVLIMISIGGFNFFGLSVTRTWLQVLGFALLVYGTFLFNDLVRPPLKSCIVREEVEELLPEEPIEHM</sequence>
<feature type="transmembrane region" description="Helical" evidence="5">
    <location>
        <begin position="209"/>
        <end position="231"/>
    </location>
</feature>
<dbReference type="PANTHER" id="PTHR13146:SF0">
    <property type="entry name" value="SOLUTE CARRIER FAMILY 35 MEMBER F6"/>
    <property type="match status" value="1"/>
</dbReference>
<evidence type="ECO:0000256" key="4">
    <source>
        <dbReference type="ARBA" id="ARBA00023136"/>
    </source>
</evidence>
<keyword evidence="2 5" id="KW-0812">Transmembrane</keyword>
<dbReference type="InterPro" id="IPR007271">
    <property type="entry name" value="Nuc_sug_transpt"/>
</dbReference>
<keyword evidence="3 5" id="KW-1133">Transmembrane helix</keyword>
<dbReference type="InterPro" id="IPR037185">
    <property type="entry name" value="EmrE-like"/>
</dbReference>
<dbReference type="GO" id="GO:0015165">
    <property type="term" value="F:pyrimidine nucleotide-sugar transmembrane transporter activity"/>
    <property type="evidence" value="ECO:0007669"/>
    <property type="project" value="InterPro"/>
</dbReference>
<feature type="transmembrane region" description="Helical" evidence="5">
    <location>
        <begin position="277"/>
        <end position="297"/>
    </location>
</feature>
<dbReference type="GO" id="GO:0000139">
    <property type="term" value="C:Golgi membrane"/>
    <property type="evidence" value="ECO:0007669"/>
    <property type="project" value="InterPro"/>
</dbReference>
<comment type="subcellular location">
    <subcellularLocation>
        <location evidence="1">Membrane</location>
        <topology evidence="1">Multi-pass membrane protein</topology>
    </subcellularLocation>
</comment>
<dbReference type="OrthoDB" id="29773at2759"/>
<evidence type="ECO:0000256" key="1">
    <source>
        <dbReference type="ARBA" id="ARBA00004141"/>
    </source>
</evidence>
<evidence type="ECO:0000256" key="5">
    <source>
        <dbReference type="SAM" id="Phobius"/>
    </source>
</evidence>
<evidence type="ECO:0000256" key="3">
    <source>
        <dbReference type="ARBA" id="ARBA00022989"/>
    </source>
</evidence>
<organism evidence="6 7">
    <name type="scientific">Monilinia fructigena</name>
    <dbReference type="NCBI Taxonomy" id="38457"/>
    <lineage>
        <taxon>Eukaryota</taxon>
        <taxon>Fungi</taxon>
        <taxon>Dikarya</taxon>
        <taxon>Ascomycota</taxon>
        <taxon>Pezizomycotina</taxon>
        <taxon>Leotiomycetes</taxon>
        <taxon>Helotiales</taxon>
        <taxon>Sclerotiniaceae</taxon>
        <taxon>Monilinia</taxon>
    </lineage>
</organism>
<dbReference type="EMBL" id="QKRW01000037">
    <property type="protein sequence ID" value="RAL60808.1"/>
    <property type="molecule type" value="Genomic_DNA"/>
</dbReference>
<protein>
    <recommendedName>
        <fullName evidence="8">EamA domain-containing protein</fullName>
    </recommendedName>
</protein>
<feature type="transmembrane region" description="Helical" evidence="5">
    <location>
        <begin position="131"/>
        <end position="153"/>
    </location>
</feature>
<comment type="caution">
    <text evidence="6">The sequence shown here is derived from an EMBL/GenBank/DDBJ whole genome shotgun (WGS) entry which is preliminary data.</text>
</comment>
<reference evidence="6 7" key="1">
    <citation type="submission" date="2018-06" db="EMBL/GenBank/DDBJ databases">
        <title>Genome Sequence of the Brown Rot Fungal Pathogen Monilinia fructigena.</title>
        <authorList>
            <person name="Landi L."/>
            <person name="De Miccolis Angelini R.M."/>
            <person name="Pollastro S."/>
            <person name="Abate D."/>
            <person name="Faretra F."/>
            <person name="Romanazzi G."/>
        </authorList>
    </citation>
    <scope>NUCLEOTIDE SEQUENCE [LARGE SCALE GENOMIC DNA]</scope>
    <source>
        <strain evidence="6 7">Mfrg269</strain>
    </source>
</reference>
<keyword evidence="7" id="KW-1185">Reference proteome</keyword>
<feature type="transmembrane region" description="Helical" evidence="5">
    <location>
        <begin position="76"/>
        <end position="101"/>
    </location>
</feature>
<accession>A0A395IMM4</accession>